<dbReference type="OrthoDB" id="442087at2759"/>
<keyword evidence="1" id="KW-0472">Membrane</keyword>
<dbReference type="EMBL" id="AQGS01001260">
    <property type="protein sequence ID" value="EPS35055.1"/>
    <property type="molecule type" value="Genomic_DNA"/>
</dbReference>
<proteinExistence type="predicted"/>
<keyword evidence="1" id="KW-1133">Transmembrane helix</keyword>
<protein>
    <submittedName>
        <fullName evidence="2">Uncharacterized protein</fullName>
    </submittedName>
</protein>
<gene>
    <name evidence="2" type="ORF">H072_11635</name>
</gene>
<evidence type="ECO:0000313" key="2">
    <source>
        <dbReference type="EMBL" id="EPS35055.1"/>
    </source>
</evidence>
<dbReference type="STRING" id="1284197.S7ZWC5"/>
<evidence type="ECO:0000313" key="3">
    <source>
        <dbReference type="Proteomes" id="UP000015100"/>
    </source>
</evidence>
<evidence type="ECO:0000256" key="1">
    <source>
        <dbReference type="SAM" id="Phobius"/>
    </source>
</evidence>
<dbReference type="HOGENOM" id="CLU_3143033_0_0_1"/>
<dbReference type="Proteomes" id="UP000015100">
    <property type="component" value="Unassembled WGS sequence"/>
</dbReference>
<name>S7ZWC5_DACHA</name>
<keyword evidence="1" id="KW-0812">Transmembrane</keyword>
<organism evidence="2 3">
    <name type="scientific">Dactylellina haptotyla (strain CBS 200.50)</name>
    <name type="common">Nematode-trapping fungus</name>
    <name type="synonym">Monacrosporium haptotylum</name>
    <dbReference type="NCBI Taxonomy" id="1284197"/>
    <lineage>
        <taxon>Eukaryota</taxon>
        <taxon>Fungi</taxon>
        <taxon>Dikarya</taxon>
        <taxon>Ascomycota</taxon>
        <taxon>Pezizomycotina</taxon>
        <taxon>Orbiliomycetes</taxon>
        <taxon>Orbiliales</taxon>
        <taxon>Orbiliaceae</taxon>
        <taxon>Dactylellina</taxon>
    </lineage>
</organism>
<feature type="transmembrane region" description="Helical" evidence="1">
    <location>
        <begin position="23"/>
        <end position="42"/>
    </location>
</feature>
<accession>S7ZWC5</accession>
<comment type="caution">
    <text evidence="2">The sequence shown here is derived from an EMBL/GenBank/DDBJ whole genome shotgun (WGS) entry which is preliminary data.</text>
</comment>
<keyword evidence="3" id="KW-1185">Reference proteome</keyword>
<reference evidence="2 3" key="1">
    <citation type="journal article" date="2013" name="PLoS Genet.">
        <title>Genomic mechanisms accounting for the adaptation to parasitism in nematode-trapping fungi.</title>
        <authorList>
            <person name="Meerupati T."/>
            <person name="Andersson K.M."/>
            <person name="Friman E."/>
            <person name="Kumar D."/>
            <person name="Tunlid A."/>
            <person name="Ahren D."/>
        </authorList>
    </citation>
    <scope>NUCLEOTIDE SEQUENCE [LARGE SCALE GENOMIC DNA]</scope>
    <source>
        <strain evidence="2 3">CBS 200.50</strain>
    </source>
</reference>
<sequence>MMKDEGLQDADDPEARNKGTGRFYGIMGGVSGAALGFIVANFPGMMGML</sequence>
<dbReference type="AlphaFoldDB" id="S7ZWC5"/>
<reference evidence="3" key="2">
    <citation type="submission" date="2013-04" db="EMBL/GenBank/DDBJ databases">
        <title>Genomic mechanisms accounting for the adaptation to parasitism in nematode-trapping fungi.</title>
        <authorList>
            <person name="Ahren D.G."/>
        </authorList>
    </citation>
    <scope>NUCLEOTIDE SEQUENCE [LARGE SCALE GENOMIC DNA]</scope>
    <source>
        <strain evidence="3">CBS 200.50</strain>
    </source>
</reference>